<dbReference type="Pfam" id="PF01757">
    <property type="entry name" value="Acyl_transf_3"/>
    <property type="match status" value="1"/>
</dbReference>
<evidence type="ECO:0000256" key="5">
    <source>
        <dbReference type="ARBA" id="ARBA00023136"/>
    </source>
</evidence>
<comment type="subcellular location">
    <subcellularLocation>
        <location evidence="1">Cell membrane</location>
        <topology evidence="1">Multi-pass membrane protein</topology>
    </subcellularLocation>
</comment>
<feature type="transmembrane region" description="Helical" evidence="6">
    <location>
        <begin position="227"/>
        <end position="244"/>
    </location>
</feature>
<feature type="transmembrane region" description="Helical" evidence="6">
    <location>
        <begin position="256"/>
        <end position="278"/>
    </location>
</feature>
<evidence type="ECO:0000256" key="6">
    <source>
        <dbReference type="SAM" id="Phobius"/>
    </source>
</evidence>
<gene>
    <name evidence="8" type="ORF">DdX_20117</name>
</gene>
<sequence length="394" mass="45231">MTYASSKVADCSIIVVPQLNNAAVEAEKNALPNGQPQKQSARLFCFDLMRVFAIYMVVQTHSSGRLMERNISFANWTENAEKENWFNHTSICRADVPLFMMVSGYFLFPVKNAVVFFKRRFSRVLIPFAVWSLLYALLFYIAGIYDLPTTLLNIPKMLVIYLPESLHLWFIYSLLGIYLYAPILSPWVQSTSQRMMELYLTLWSCSLTLPYLNYFFPHLFLSVDLPVLHYFSGNIGYFIMSSYLKRFHSHHKTLHCVLVGLGMTLLGYSLTVAGWLLIPRPGPEVPFYTFVIWQILTPNVVLMAVGLFIFIRAVNWGDASTSPIHWLVSDVANKCYGIYLSHVLVIWLSYMVAIDMVAITFFLKLPLYSVTIFASTYLMCKLISYLPKSNYIIG</sequence>
<feature type="transmembrane region" description="Helical" evidence="6">
    <location>
        <begin position="124"/>
        <end position="145"/>
    </location>
</feature>
<dbReference type="GO" id="GO:0016413">
    <property type="term" value="F:O-acetyltransferase activity"/>
    <property type="evidence" value="ECO:0007669"/>
    <property type="project" value="TreeGrafter"/>
</dbReference>
<evidence type="ECO:0000313" key="8">
    <source>
        <dbReference type="EMBL" id="KAI1694442.1"/>
    </source>
</evidence>
<feature type="transmembrane region" description="Helical" evidence="6">
    <location>
        <begin position="336"/>
        <end position="361"/>
    </location>
</feature>
<reference evidence="8" key="1">
    <citation type="submission" date="2022-01" db="EMBL/GenBank/DDBJ databases">
        <title>Genome Sequence Resource for Two Populations of Ditylenchus destructor, the Migratory Endoparasitic Phytonematode.</title>
        <authorList>
            <person name="Zhang H."/>
            <person name="Lin R."/>
            <person name="Xie B."/>
        </authorList>
    </citation>
    <scope>NUCLEOTIDE SEQUENCE</scope>
    <source>
        <strain evidence="8">BazhouSP</strain>
    </source>
</reference>
<dbReference type="EMBL" id="JAKKPZ010000510">
    <property type="protein sequence ID" value="KAI1694442.1"/>
    <property type="molecule type" value="Genomic_DNA"/>
</dbReference>
<feature type="transmembrane region" description="Helical" evidence="6">
    <location>
        <begin position="290"/>
        <end position="315"/>
    </location>
</feature>
<evidence type="ECO:0000256" key="1">
    <source>
        <dbReference type="ARBA" id="ARBA00004651"/>
    </source>
</evidence>
<evidence type="ECO:0000256" key="3">
    <source>
        <dbReference type="ARBA" id="ARBA00022692"/>
    </source>
</evidence>
<feature type="transmembrane region" description="Helical" evidence="6">
    <location>
        <begin position="196"/>
        <end position="215"/>
    </location>
</feature>
<feature type="transmembrane region" description="Helical" evidence="6">
    <location>
        <begin position="96"/>
        <end position="117"/>
    </location>
</feature>
<keyword evidence="4 6" id="KW-1133">Transmembrane helix</keyword>
<feature type="domain" description="Acyltransferase 3" evidence="7">
    <location>
        <begin position="46"/>
        <end position="378"/>
    </location>
</feature>
<keyword evidence="3 6" id="KW-0812">Transmembrane</keyword>
<evidence type="ECO:0000256" key="4">
    <source>
        <dbReference type="ARBA" id="ARBA00022989"/>
    </source>
</evidence>
<organism evidence="8 9">
    <name type="scientific">Ditylenchus destructor</name>
    <dbReference type="NCBI Taxonomy" id="166010"/>
    <lineage>
        <taxon>Eukaryota</taxon>
        <taxon>Metazoa</taxon>
        <taxon>Ecdysozoa</taxon>
        <taxon>Nematoda</taxon>
        <taxon>Chromadorea</taxon>
        <taxon>Rhabditida</taxon>
        <taxon>Tylenchina</taxon>
        <taxon>Tylenchomorpha</taxon>
        <taxon>Sphaerularioidea</taxon>
        <taxon>Anguinidae</taxon>
        <taxon>Anguininae</taxon>
        <taxon>Ditylenchus</taxon>
    </lineage>
</organism>
<keyword evidence="2" id="KW-1003">Cell membrane</keyword>
<keyword evidence="8" id="KW-0012">Acyltransferase</keyword>
<evidence type="ECO:0000256" key="2">
    <source>
        <dbReference type="ARBA" id="ARBA00022475"/>
    </source>
</evidence>
<name>A0AAD4MGQ7_9BILA</name>
<dbReference type="AlphaFoldDB" id="A0AAD4MGQ7"/>
<dbReference type="InterPro" id="IPR002656">
    <property type="entry name" value="Acyl_transf_3_dom"/>
</dbReference>
<proteinExistence type="predicted"/>
<keyword evidence="8" id="KW-0808">Transferase</keyword>
<keyword evidence="5 6" id="KW-0472">Membrane</keyword>
<dbReference type="GO" id="GO:0009246">
    <property type="term" value="P:enterobacterial common antigen biosynthetic process"/>
    <property type="evidence" value="ECO:0007669"/>
    <property type="project" value="TreeGrafter"/>
</dbReference>
<keyword evidence="9" id="KW-1185">Reference proteome</keyword>
<dbReference type="PANTHER" id="PTHR40074">
    <property type="entry name" value="O-ACETYLTRANSFERASE WECH"/>
    <property type="match status" value="1"/>
</dbReference>
<accession>A0AAD4MGQ7</accession>
<feature type="transmembrane region" description="Helical" evidence="6">
    <location>
        <begin position="367"/>
        <end position="386"/>
    </location>
</feature>
<dbReference type="GO" id="GO:0005886">
    <property type="term" value="C:plasma membrane"/>
    <property type="evidence" value="ECO:0007669"/>
    <property type="project" value="UniProtKB-SubCell"/>
</dbReference>
<protein>
    <submittedName>
        <fullName evidence="8">Acyltransferase family domain-containing protein</fullName>
    </submittedName>
</protein>
<dbReference type="Proteomes" id="UP001201812">
    <property type="component" value="Unassembled WGS sequence"/>
</dbReference>
<evidence type="ECO:0000313" key="9">
    <source>
        <dbReference type="Proteomes" id="UP001201812"/>
    </source>
</evidence>
<feature type="transmembrane region" description="Helical" evidence="6">
    <location>
        <begin position="165"/>
        <end position="184"/>
    </location>
</feature>
<comment type="caution">
    <text evidence="8">The sequence shown here is derived from an EMBL/GenBank/DDBJ whole genome shotgun (WGS) entry which is preliminary data.</text>
</comment>
<dbReference type="PANTHER" id="PTHR40074:SF2">
    <property type="entry name" value="O-ACETYLTRANSFERASE WECH"/>
    <property type="match status" value="1"/>
</dbReference>
<evidence type="ECO:0000259" key="7">
    <source>
        <dbReference type="Pfam" id="PF01757"/>
    </source>
</evidence>